<dbReference type="InterPro" id="IPR050185">
    <property type="entry name" value="Ub_carboxyl-term_hydrolase"/>
</dbReference>
<dbReference type="Gene3D" id="3.90.70.10">
    <property type="entry name" value="Cysteine proteinases"/>
    <property type="match status" value="1"/>
</dbReference>
<dbReference type="OrthoDB" id="2020758at2759"/>
<dbReference type="InterPro" id="IPR001394">
    <property type="entry name" value="Peptidase_C19_UCH"/>
</dbReference>
<dbReference type="PANTHER" id="PTHR21646:SF39">
    <property type="entry name" value="UBIQUITIN CARBOXYL-TERMINAL HYDROLASE 16"/>
    <property type="match status" value="1"/>
</dbReference>
<dbReference type="Pfam" id="PF00443">
    <property type="entry name" value="UCH"/>
    <property type="match status" value="1"/>
</dbReference>
<dbReference type="PANTHER" id="PTHR21646">
    <property type="entry name" value="UBIQUITIN CARBOXYL-TERMINAL HYDROLASE"/>
    <property type="match status" value="1"/>
</dbReference>
<accession>A0A2B4SMP5</accession>
<feature type="compositionally biased region" description="Basic residues" evidence="3">
    <location>
        <begin position="1"/>
        <end position="15"/>
    </location>
</feature>
<evidence type="ECO:0000256" key="2">
    <source>
        <dbReference type="ARBA" id="ARBA00012759"/>
    </source>
</evidence>
<evidence type="ECO:0000259" key="4">
    <source>
        <dbReference type="PROSITE" id="PS50235"/>
    </source>
</evidence>
<dbReference type="InterPro" id="IPR018200">
    <property type="entry name" value="USP_CS"/>
</dbReference>
<feature type="domain" description="USP" evidence="4">
    <location>
        <begin position="246"/>
        <end position="462"/>
    </location>
</feature>
<keyword evidence="6" id="KW-1185">Reference proteome</keyword>
<dbReference type="EC" id="3.4.19.12" evidence="2"/>
<dbReference type="InterPro" id="IPR028889">
    <property type="entry name" value="USP"/>
</dbReference>
<dbReference type="PROSITE" id="PS50235">
    <property type="entry name" value="USP_3"/>
    <property type="match status" value="1"/>
</dbReference>
<comment type="caution">
    <text evidence="5">The sequence shown here is derived from an EMBL/GenBank/DDBJ whole genome shotgun (WGS) entry which is preliminary data.</text>
</comment>
<dbReference type="Proteomes" id="UP000225706">
    <property type="component" value="Unassembled WGS sequence"/>
</dbReference>
<dbReference type="GO" id="GO:0004843">
    <property type="term" value="F:cysteine-type deubiquitinase activity"/>
    <property type="evidence" value="ECO:0007669"/>
    <property type="project" value="UniProtKB-EC"/>
</dbReference>
<feature type="region of interest" description="Disordered" evidence="3">
    <location>
        <begin position="212"/>
        <end position="236"/>
    </location>
</feature>
<gene>
    <name evidence="5" type="primary">USP16</name>
    <name evidence="5" type="ORF">AWC38_SpisGene4002</name>
</gene>
<feature type="compositionally biased region" description="Basic and acidic residues" evidence="3">
    <location>
        <begin position="225"/>
        <end position="235"/>
    </location>
</feature>
<sequence>MAKGKRNSLKKKKKPKGTDEVQNGEEDEDVKTCPHIPKAVKLNCLQNKVPHTSLGQCLGCDRNSQDKHALSHHRENPSHSIVVHLQNWVVWSELASLSSSEQLSSLQGMRFPVTRRHFIFAAFVTILLAADYLKTSSKSCWRADDMAKLISLHRESAIAGAAILSSLALTPSLPVALYTGCYACDDEVQVEPESSVQKCIKLLLKAMNLSPPAELEPSLSSQDKVSTEKLKRDGSKANNQLKSQIKGLANLGNTCFFNSVMQNLCQTELLHVAASCAAQEGFSYHVTPNDKDLPQLKLKVEDPPGEVTKALWKLLQDFRTSTDRTLTPRQLFSEICKKATRFKGYRQQDSQELLRYLLDSIRNEELWRVKRAVLHSFGVKRGANGETLDDNKRKQVKEYGASAAAPLIDSVFAGRLVSIVTCHQCHQEFKVEETFLDLSLPLASPPQDFVKIEVMKIGKLTS</sequence>
<protein>
    <recommendedName>
        <fullName evidence="2">ubiquitinyl hydrolase 1</fullName>
        <ecNumber evidence="2">3.4.19.12</ecNumber>
    </recommendedName>
</protein>
<reference evidence="6" key="1">
    <citation type="journal article" date="2017" name="bioRxiv">
        <title>Comparative analysis of the genomes of Stylophora pistillata and Acropora digitifera provides evidence for extensive differences between species of corals.</title>
        <authorList>
            <person name="Voolstra C.R."/>
            <person name="Li Y."/>
            <person name="Liew Y.J."/>
            <person name="Baumgarten S."/>
            <person name="Zoccola D."/>
            <person name="Flot J.-F."/>
            <person name="Tambutte S."/>
            <person name="Allemand D."/>
            <person name="Aranda M."/>
        </authorList>
    </citation>
    <scope>NUCLEOTIDE SEQUENCE [LARGE SCALE GENOMIC DNA]</scope>
</reference>
<dbReference type="PROSITE" id="PS00972">
    <property type="entry name" value="USP_1"/>
    <property type="match status" value="1"/>
</dbReference>
<dbReference type="AlphaFoldDB" id="A0A2B4SMP5"/>
<organism evidence="5 6">
    <name type="scientific">Stylophora pistillata</name>
    <name type="common">Smooth cauliflower coral</name>
    <dbReference type="NCBI Taxonomy" id="50429"/>
    <lineage>
        <taxon>Eukaryota</taxon>
        <taxon>Metazoa</taxon>
        <taxon>Cnidaria</taxon>
        <taxon>Anthozoa</taxon>
        <taxon>Hexacorallia</taxon>
        <taxon>Scleractinia</taxon>
        <taxon>Astrocoeniina</taxon>
        <taxon>Pocilloporidae</taxon>
        <taxon>Stylophora</taxon>
    </lineage>
</organism>
<dbReference type="SUPFAM" id="SSF57850">
    <property type="entry name" value="RING/U-box"/>
    <property type="match status" value="1"/>
</dbReference>
<evidence type="ECO:0000256" key="3">
    <source>
        <dbReference type="SAM" id="MobiDB-lite"/>
    </source>
</evidence>
<feature type="region of interest" description="Disordered" evidence="3">
    <location>
        <begin position="1"/>
        <end position="30"/>
    </location>
</feature>
<evidence type="ECO:0000313" key="6">
    <source>
        <dbReference type="Proteomes" id="UP000225706"/>
    </source>
</evidence>
<proteinExistence type="predicted"/>
<dbReference type="EMBL" id="LSMT01000039">
    <property type="protein sequence ID" value="PFX31171.1"/>
    <property type="molecule type" value="Genomic_DNA"/>
</dbReference>
<comment type="catalytic activity">
    <reaction evidence="1">
        <text>Thiol-dependent hydrolysis of ester, thioester, amide, peptide and isopeptide bonds formed by the C-terminal Gly of ubiquitin (a 76-residue protein attached to proteins as an intracellular targeting signal).</text>
        <dbReference type="EC" id="3.4.19.12"/>
    </reaction>
</comment>
<name>A0A2B4SMP5_STYPI</name>
<dbReference type="InterPro" id="IPR038765">
    <property type="entry name" value="Papain-like_cys_pep_sf"/>
</dbReference>
<dbReference type="STRING" id="50429.A0A2B4SMP5"/>
<feature type="compositionally biased region" description="Low complexity" evidence="3">
    <location>
        <begin position="212"/>
        <end position="221"/>
    </location>
</feature>
<dbReference type="GO" id="GO:0016579">
    <property type="term" value="P:protein deubiquitination"/>
    <property type="evidence" value="ECO:0007669"/>
    <property type="project" value="InterPro"/>
</dbReference>
<dbReference type="SUPFAM" id="SSF54001">
    <property type="entry name" value="Cysteine proteinases"/>
    <property type="match status" value="1"/>
</dbReference>
<evidence type="ECO:0000313" key="5">
    <source>
        <dbReference type="EMBL" id="PFX31171.1"/>
    </source>
</evidence>
<keyword evidence="5" id="KW-0378">Hydrolase</keyword>
<evidence type="ECO:0000256" key="1">
    <source>
        <dbReference type="ARBA" id="ARBA00000707"/>
    </source>
</evidence>